<evidence type="ECO:0000313" key="2">
    <source>
        <dbReference type="EMBL" id="CDS03997.1"/>
    </source>
</evidence>
<dbReference type="SMART" id="SM00515">
    <property type="entry name" value="eIF5C"/>
    <property type="match status" value="1"/>
</dbReference>
<protein>
    <recommendedName>
        <fullName evidence="1">W2 domain-containing protein</fullName>
    </recommendedName>
</protein>
<dbReference type="Gene3D" id="1.25.40.180">
    <property type="match status" value="1"/>
</dbReference>
<proteinExistence type="predicted"/>
<dbReference type="InterPro" id="IPR051245">
    <property type="entry name" value="eIF5-mimic_regulator"/>
</dbReference>
<dbReference type="InterPro" id="IPR057397">
    <property type="entry name" value="HEAT_5MP1_2"/>
</dbReference>
<dbReference type="GO" id="GO:0005737">
    <property type="term" value="C:cytoplasm"/>
    <property type="evidence" value="ECO:0007669"/>
    <property type="project" value="TreeGrafter"/>
</dbReference>
<dbReference type="PANTHER" id="PTHR14208:SF2">
    <property type="entry name" value="PROTEIN KRASAVIETZ"/>
    <property type="match status" value="1"/>
</dbReference>
<evidence type="ECO:0000259" key="1">
    <source>
        <dbReference type="PROSITE" id="PS51363"/>
    </source>
</evidence>
<dbReference type="AlphaFoldDB" id="A0A077W9G1"/>
<accession>A0A077W9G1</accession>
<dbReference type="SUPFAM" id="SSF48371">
    <property type="entry name" value="ARM repeat"/>
    <property type="match status" value="1"/>
</dbReference>
<dbReference type="InterPro" id="IPR016024">
    <property type="entry name" value="ARM-type_fold"/>
</dbReference>
<dbReference type="OrthoDB" id="1727522at2759"/>
<dbReference type="Pfam" id="PF02020">
    <property type="entry name" value="W2"/>
    <property type="match status" value="1"/>
</dbReference>
<name>A0A077W9G1_9FUNG</name>
<dbReference type="InterPro" id="IPR003307">
    <property type="entry name" value="W2_domain"/>
</dbReference>
<organism evidence="2">
    <name type="scientific">Lichtheimia ramosa</name>
    <dbReference type="NCBI Taxonomy" id="688394"/>
    <lineage>
        <taxon>Eukaryota</taxon>
        <taxon>Fungi</taxon>
        <taxon>Fungi incertae sedis</taxon>
        <taxon>Mucoromycota</taxon>
        <taxon>Mucoromycotina</taxon>
        <taxon>Mucoromycetes</taxon>
        <taxon>Mucorales</taxon>
        <taxon>Lichtheimiaceae</taxon>
        <taxon>Lichtheimia</taxon>
    </lineage>
</organism>
<reference evidence="2" key="1">
    <citation type="journal article" date="2014" name="Genome Announc.">
        <title>De novo whole-genome sequence and genome annotation of Lichtheimia ramosa.</title>
        <authorList>
            <person name="Linde J."/>
            <person name="Schwartze V."/>
            <person name="Binder U."/>
            <person name="Lass-Florl C."/>
            <person name="Voigt K."/>
            <person name="Horn F."/>
        </authorList>
    </citation>
    <scope>NUCLEOTIDE SEQUENCE</scope>
    <source>
        <strain evidence="2">JMRC FSU:6197</strain>
    </source>
</reference>
<sequence length="427" mass="48625">MNSPQSQTTTNTKPALHGVKIKQRKGVQKAQAKHEPEVFRDNLLTHLSSIDKDNFDAISSKLDAAGNTLEYRKYADSLWEILITGGIVEPGGIIDANAERSSFCLFSAPDDPEVIKKHVTVFNKLIRRYKYLQKSLDDTLKHVLQFINKWKSEECNKLAIATGYTITTQLTGISVLKVLLKDYLVKDGASLEFATSVFRTILSEQGIDQLGKMLVNADMDSKLIELFPPNKREEDCLVRHFEAQDMKELVEFHQKNVMDSIKKDLLAKLHGMMIDEDANAKEVIAEIKQVMKENKISEPEMIQIIWMAVISTVDVINARPDQVEVQALRAIKNWTDVLETFTSSPKTELVLLQNVQITCYEDAKLTKFFRQIVQLLYKNDVLSDNAIVFWADKAHKPQGKTVFLKQMAAFVQWLRDNEDDSSEEEDD</sequence>
<dbReference type="PROSITE" id="PS51363">
    <property type="entry name" value="W2"/>
    <property type="match status" value="1"/>
</dbReference>
<dbReference type="Pfam" id="PF25504">
    <property type="entry name" value="HEAT_5MP1_2"/>
    <property type="match status" value="1"/>
</dbReference>
<feature type="domain" description="W2" evidence="1">
    <location>
        <begin position="247"/>
        <end position="424"/>
    </location>
</feature>
<dbReference type="PANTHER" id="PTHR14208">
    <property type="entry name" value="BASIC LEUCINE ZIPPER AND W2 DOMAIN-CONTAINING PROTEIN"/>
    <property type="match status" value="1"/>
</dbReference>
<gene>
    <name evidence="2" type="ORF">LRAMOSA06952</name>
</gene>
<dbReference type="GO" id="GO:0016020">
    <property type="term" value="C:membrane"/>
    <property type="evidence" value="ECO:0007669"/>
    <property type="project" value="TreeGrafter"/>
</dbReference>
<dbReference type="EMBL" id="LK023314">
    <property type="protein sequence ID" value="CDS03997.1"/>
    <property type="molecule type" value="Genomic_DNA"/>
</dbReference>